<feature type="domain" description="Phosphoribosyltransferase" evidence="1">
    <location>
        <begin position="9"/>
        <end position="168"/>
    </location>
</feature>
<dbReference type="InterPro" id="IPR000836">
    <property type="entry name" value="PRTase_dom"/>
</dbReference>
<organism evidence="2 3">
    <name type="scientific">Candidatus Vogelbacteria bacterium RIFOXYD1_FULL_51_18</name>
    <dbReference type="NCBI Taxonomy" id="1802440"/>
    <lineage>
        <taxon>Bacteria</taxon>
        <taxon>Candidatus Vogeliibacteriota</taxon>
    </lineage>
</organism>
<protein>
    <recommendedName>
        <fullName evidence="1">Phosphoribosyltransferase domain-containing protein</fullName>
    </recommendedName>
</protein>
<dbReference type="Gene3D" id="3.40.50.2020">
    <property type="match status" value="1"/>
</dbReference>
<name>A0A1G2QIP0_9BACT</name>
<dbReference type="Gene3D" id="3.30.1310.20">
    <property type="entry name" value="PRTase-like"/>
    <property type="match status" value="1"/>
</dbReference>
<dbReference type="AlphaFoldDB" id="A0A1G2QIP0"/>
<dbReference type="Proteomes" id="UP000177090">
    <property type="component" value="Unassembled WGS sequence"/>
</dbReference>
<dbReference type="STRING" id="1802440.A2569_01930"/>
<comment type="caution">
    <text evidence="2">The sequence shown here is derived from an EMBL/GenBank/DDBJ whole genome shotgun (WGS) entry which is preliminary data.</text>
</comment>
<reference evidence="2 3" key="1">
    <citation type="journal article" date="2016" name="Nat. Commun.">
        <title>Thousands of microbial genomes shed light on interconnected biogeochemical processes in an aquifer system.</title>
        <authorList>
            <person name="Anantharaman K."/>
            <person name="Brown C.T."/>
            <person name="Hug L.A."/>
            <person name="Sharon I."/>
            <person name="Castelle C.J."/>
            <person name="Probst A.J."/>
            <person name="Thomas B.C."/>
            <person name="Singh A."/>
            <person name="Wilkins M.J."/>
            <person name="Karaoz U."/>
            <person name="Brodie E.L."/>
            <person name="Williams K.H."/>
            <person name="Hubbard S.S."/>
            <person name="Banfield J.F."/>
        </authorList>
    </citation>
    <scope>NUCLEOTIDE SEQUENCE [LARGE SCALE GENOMIC DNA]</scope>
</reference>
<evidence type="ECO:0000313" key="2">
    <source>
        <dbReference type="EMBL" id="OHA60514.1"/>
    </source>
</evidence>
<evidence type="ECO:0000313" key="3">
    <source>
        <dbReference type="Proteomes" id="UP000177090"/>
    </source>
</evidence>
<accession>A0A1G2QIP0</accession>
<dbReference type="Pfam" id="PF00156">
    <property type="entry name" value="Pribosyltran"/>
    <property type="match status" value="1"/>
</dbReference>
<evidence type="ECO:0000259" key="1">
    <source>
        <dbReference type="Pfam" id="PF00156"/>
    </source>
</evidence>
<dbReference type="CDD" id="cd06223">
    <property type="entry name" value="PRTases_typeI"/>
    <property type="match status" value="1"/>
</dbReference>
<dbReference type="SUPFAM" id="SSF53271">
    <property type="entry name" value="PRTase-like"/>
    <property type="match status" value="1"/>
</dbReference>
<dbReference type="InterPro" id="IPR029057">
    <property type="entry name" value="PRTase-like"/>
</dbReference>
<sequence length="206" mass="22722">MFRDRRDAGRKLAERLTEYRGADAVLLALPRGGVVLGAELVRSFKLPLDILSIRKVGHPDNPEYALCAVDARGMQLCNEDELKSVGRAWFTEALERERREAQRREELYRGGRAAVELTGKTAIIVDDGIATGLTMRLAVRSARTQGAARVIAAVPVASREASEEVRREAGMLIVLEPPEQFLGAVGAHYKNFEQVADSEVIALLRQ</sequence>
<gene>
    <name evidence="2" type="ORF">A2569_01930</name>
</gene>
<proteinExistence type="predicted"/>
<dbReference type="EMBL" id="MHTL01000012">
    <property type="protein sequence ID" value="OHA60514.1"/>
    <property type="molecule type" value="Genomic_DNA"/>
</dbReference>